<dbReference type="Pfam" id="PF00023">
    <property type="entry name" value="Ank"/>
    <property type="match status" value="1"/>
</dbReference>
<dbReference type="GO" id="GO:0016020">
    <property type="term" value="C:membrane"/>
    <property type="evidence" value="ECO:0000318"/>
    <property type="project" value="GO_Central"/>
</dbReference>
<evidence type="ECO:0000256" key="5">
    <source>
        <dbReference type="ARBA" id="ARBA00023043"/>
    </source>
</evidence>
<evidence type="ECO:0000313" key="9">
    <source>
        <dbReference type="EMBL" id="OQU89270.1"/>
    </source>
</evidence>
<dbReference type="InterPro" id="IPR026961">
    <property type="entry name" value="PGG_dom"/>
</dbReference>
<dbReference type="STRING" id="4558.A0A1W0W4G1"/>
<proteinExistence type="predicted"/>
<feature type="transmembrane region" description="Helical" evidence="7">
    <location>
        <begin position="216"/>
        <end position="234"/>
    </location>
</feature>
<dbReference type="Proteomes" id="UP000000768">
    <property type="component" value="Chromosome 2"/>
</dbReference>
<dbReference type="PANTHER" id="PTHR24186:SF50">
    <property type="entry name" value="ANKYRIN REPEAT-CONTAINING PROTEIN ITN1-LIKE ISOFORM X1"/>
    <property type="match status" value="1"/>
</dbReference>
<evidence type="ECO:0000256" key="4">
    <source>
        <dbReference type="ARBA" id="ARBA00022989"/>
    </source>
</evidence>
<feature type="transmembrane region" description="Helical" evidence="7">
    <location>
        <begin position="444"/>
        <end position="470"/>
    </location>
</feature>
<evidence type="ECO:0000313" key="10">
    <source>
        <dbReference type="Proteomes" id="UP000000768"/>
    </source>
</evidence>
<evidence type="ECO:0000256" key="1">
    <source>
        <dbReference type="ARBA" id="ARBA00004141"/>
    </source>
</evidence>
<dbReference type="SUPFAM" id="SSF48403">
    <property type="entry name" value="Ankyrin repeat"/>
    <property type="match status" value="1"/>
</dbReference>
<feature type="domain" description="PGG" evidence="8">
    <location>
        <begin position="398"/>
        <end position="509"/>
    </location>
</feature>
<organism evidence="9 10">
    <name type="scientific">Sorghum bicolor</name>
    <name type="common">Sorghum</name>
    <name type="synonym">Sorghum vulgare</name>
    <dbReference type="NCBI Taxonomy" id="4558"/>
    <lineage>
        <taxon>Eukaryota</taxon>
        <taxon>Viridiplantae</taxon>
        <taxon>Streptophyta</taxon>
        <taxon>Embryophyta</taxon>
        <taxon>Tracheophyta</taxon>
        <taxon>Spermatophyta</taxon>
        <taxon>Magnoliopsida</taxon>
        <taxon>Liliopsida</taxon>
        <taxon>Poales</taxon>
        <taxon>Poaceae</taxon>
        <taxon>PACMAD clade</taxon>
        <taxon>Panicoideae</taxon>
        <taxon>Andropogonodae</taxon>
        <taxon>Andropogoneae</taxon>
        <taxon>Sorghinae</taxon>
        <taxon>Sorghum</taxon>
    </lineage>
</organism>
<dbReference type="Gene3D" id="1.25.40.20">
    <property type="entry name" value="Ankyrin repeat-containing domain"/>
    <property type="match status" value="3"/>
</dbReference>
<dbReference type="PANTHER" id="PTHR24186">
    <property type="entry name" value="PROTEIN PHOSPHATASE 1 REGULATORY SUBUNIT"/>
    <property type="match status" value="1"/>
</dbReference>
<reference evidence="10" key="2">
    <citation type="journal article" date="2018" name="Plant J.">
        <title>The Sorghum bicolor reference genome: improved assembly, gene annotations, a transcriptome atlas, and signatures of genome organization.</title>
        <authorList>
            <person name="McCormick R.F."/>
            <person name="Truong S.K."/>
            <person name="Sreedasyam A."/>
            <person name="Jenkins J."/>
            <person name="Shu S."/>
            <person name="Sims D."/>
            <person name="Kennedy M."/>
            <person name="Amirebrahimi M."/>
            <person name="Weers B.D."/>
            <person name="McKinley B."/>
            <person name="Mattison A."/>
            <person name="Morishige D.T."/>
            <person name="Grimwood J."/>
            <person name="Schmutz J."/>
            <person name="Mullet J.E."/>
        </authorList>
    </citation>
    <scope>NUCLEOTIDE SEQUENCE [LARGE SCALE GENOMIC DNA]</scope>
    <source>
        <strain evidence="10">cv. BTx623</strain>
    </source>
</reference>
<feature type="transmembrane region" description="Helical" evidence="7">
    <location>
        <begin position="482"/>
        <end position="507"/>
    </location>
</feature>
<dbReference type="Gramene" id="OQU89270">
    <property type="protein sequence ID" value="OQU89270"/>
    <property type="gene ID" value="SORBI_3002G167300"/>
</dbReference>
<evidence type="ECO:0000256" key="7">
    <source>
        <dbReference type="SAM" id="Phobius"/>
    </source>
</evidence>
<dbReference type="EMBL" id="CM000761">
    <property type="protein sequence ID" value="OQU89270.1"/>
    <property type="molecule type" value="Genomic_DNA"/>
</dbReference>
<keyword evidence="2 7" id="KW-0812">Transmembrane</keyword>
<evidence type="ECO:0000256" key="6">
    <source>
        <dbReference type="ARBA" id="ARBA00023136"/>
    </source>
</evidence>
<feature type="transmembrane region" description="Helical" evidence="7">
    <location>
        <begin position="407"/>
        <end position="424"/>
    </location>
</feature>
<keyword evidence="10" id="KW-1185">Reference proteome</keyword>
<feature type="transmembrane region" description="Helical" evidence="7">
    <location>
        <begin position="513"/>
        <end position="534"/>
    </location>
</feature>
<keyword evidence="4 7" id="KW-1133">Transmembrane helix</keyword>
<dbReference type="InParanoid" id="A0A1W0W4G1"/>
<sequence length="562" mass="61346">MQPTPADVEQGIVDAVPRRHLKGVTMEGDTALHLVAANGDDSSFQKCAVVIHGKDKDLLCRQNNKGDTPLHCAARTAGRSEMVSHLIVLATVDNIVEQLLRQENNSNETVLHMAVRTGDHQLVKHLLAKDPKLACFPEKGTSPLYLAILLDQGSIAKMLYDESENNVLSYAGPNGQNALHAAVLRGPDVQACRTEDGVEAHVHANTAALYQPDNNGLYPIHVAAVVVGASVWLMRFERHPIPMFVKKCPSSAGLRDAKGRTFLHVAVEKKNVDVVWYACRHPSLAWVLNMQDGEGNTALHLAVRDGNTLGIFRHLFGSMQVNLNLTNAKKQTPRDIALYHLRPSFYFETANPEIWIKRALQIAGATRGVYRKDHFDEEYENHHGLNSDYNKDKELEMLKDSTQSRSIGSVLIATVTFGAMFALPGGYKADDHSFGGTPTPAGMYAFHAFMIANTIAFISSTIATLGFMFAGDAGISLARRKLHFSGAMVSTQYSITALTIAFALGVYTVLAPVAQKTAILICVISPLVVLYNISDFWCSAAYGRNNTISISISPAQAPARFT</sequence>
<dbReference type="Pfam" id="PF12796">
    <property type="entry name" value="Ank_2"/>
    <property type="match status" value="2"/>
</dbReference>
<accession>A0A1W0W4G1</accession>
<comment type="subcellular location">
    <subcellularLocation>
        <location evidence="1">Membrane</location>
        <topology evidence="1">Multi-pass membrane protein</topology>
    </subcellularLocation>
</comment>
<keyword evidence="3" id="KW-0677">Repeat</keyword>
<dbReference type="AlphaFoldDB" id="A0A1W0W4G1"/>
<evidence type="ECO:0000256" key="2">
    <source>
        <dbReference type="ARBA" id="ARBA00022692"/>
    </source>
</evidence>
<protein>
    <recommendedName>
        <fullName evidence="8">PGG domain-containing protein</fullName>
    </recommendedName>
</protein>
<evidence type="ECO:0000256" key="3">
    <source>
        <dbReference type="ARBA" id="ARBA00022737"/>
    </source>
</evidence>
<dbReference type="InterPro" id="IPR002110">
    <property type="entry name" value="Ankyrin_rpt"/>
</dbReference>
<dbReference type="InterPro" id="IPR036770">
    <property type="entry name" value="Ankyrin_rpt-contain_sf"/>
</dbReference>
<reference evidence="9 10" key="1">
    <citation type="journal article" date="2009" name="Nature">
        <title>The Sorghum bicolor genome and the diversification of grasses.</title>
        <authorList>
            <person name="Paterson A.H."/>
            <person name="Bowers J.E."/>
            <person name="Bruggmann R."/>
            <person name="Dubchak I."/>
            <person name="Grimwood J."/>
            <person name="Gundlach H."/>
            <person name="Haberer G."/>
            <person name="Hellsten U."/>
            <person name="Mitros T."/>
            <person name="Poliakov A."/>
            <person name="Schmutz J."/>
            <person name="Spannagl M."/>
            <person name="Tang H."/>
            <person name="Wang X."/>
            <person name="Wicker T."/>
            <person name="Bharti A.K."/>
            <person name="Chapman J."/>
            <person name="Feltus F.A."/>
            <person name="Gowik U."/>
            <person name="Grigoriev I.V."/>
            <person name="Lyons E."/>
            <person name="Maher C.A."/>
            <person name="Martis M."/>
            <person name="Narechania A."/>
            <person name="Otillar R.P."/>
            <person name="Penning B.W."/>
            <person name="Salamov A.A."/>
            <person name="Wang Y."/>
            <person name="Zhang L."/>
            <person name="Carpita N.C."/>
            <person name="Freeling M."/>
            <person name="Gingle A.R."/>
            <person name="Hash C.T."/>
            <person name="Keller B."/>
            <person name="Klein P."/>
            <person name="Kresovich S."/>
            <person name="McCann M.C."/>
            <person name="Ming R."/>
            <person name="Peterson D.G."/>
            <person name="Mehboob-ur-Rahman"/>
            <person name="Ware D."/>
            <person name="Westhoff P."/>
            <person name="Mayer K.F."/>
            <person name="Messing J."/>
            <person name="Rokhsar D.S."/>
        </authorList>
    </citation>
    <scope>NUCLEOTIDE SEQUENCE [LARGE SCALE GENOMIC DNA]</scope>
    <source>
        <strain evidence="10">cv. BTx623</strain>
    </source>
</reference>
<evidence type="ECO:0000259" key="8">
    <source>
        <dbReference type="Pfam" id="PF13962"/>
    </source>
</evidence>
<dbReference type="OMA" id="TIRWDQL"/>
<gene>
    <name evidence="9" type="ORF">SORBI_3002G167300</name>
</gene>
<dbReference type="SMART" id="SM00248">
    <property type="entry name" value="ANK"/>
    <property type="match status" value="6"/>
</dbReference>
<keyword evidence="6 7" id="KW-0472">Membrane</keyword>
<dbReference type="Pfam" id="PF13962">
    <property type="entry name" value="PGG"/>
    <property type="match status" value="1"/>
</dbReference>
<keyword evidence="5" id="KW-0040">ANK repeat</keyword>
<name>A0A1W0W4G1_SORBI</name>